<sequence>MGEQLLFGWIAGYLMLATDPVHEKFVAFILREDNQAYEVLVLQRVWVFLWQVVRGNLWAMRAKRGFSSSPFCSSLLNEVESPIYILKDSLSALQVLRVLLPRPKLSKNLYTWLVDN</sequence>
<dbReference type="EMBL" id="EQ974134">
    <property type="protein sequence ID" value="EEF33003.1"/>
    <property type="molecule type" value="Genomic_DNA"/>
</dbReference>
<gene>
    <name evidence="1" type="ORF">RCOM_0623870</name>
</gene>
<dbReference type="Proteomes" id="UP000008311">
    <property type="component" value="Unassembled WGS sequence"/>
</dbReference>
<evidence type="ECO:0000313" key="1">
    <source>
        <dbReference type="EMBL" id="EEF33003.1"/>
    </source>
</evidence>
<keyword evidence="2" id="KW-1185">Reference proteome</keyword>
<evidence type="ECO:0000313" key="2">
    <source>
        <dbReference type="Proteomes" id="UP000008311"/>
    </source>
</evidence>
<protein>
    <submittedName>
        <fullName evidence="1">Uncharacterized protein</fullName>
    </submittedName>
</protein>
<accession>B9STT8</accession>
<dbReference type="AlphaFoldDB" id="B9STT8"/>
<organism evidence="1 2">
    <name type="scientific">Ricinus communis</name>
    <name type="common">Castor bean</name>
    <dbReference type="NCBI Taxonomy" id="3988"/>
    <lineage>
        <taxon>Eukaryota</taxon>
        <taxon>Viridiplantae</taxon>
        <taxon>Streptophyta</taxon>
        <taxon>Embryophyta</taxon>
        <taxon>Tracheophyta</taxon>
        <taxon>Spermatophyta</taxon>
        <taxon>Magnoliopsida</taxon>
        <taxon>eudicotyledons</taxon>
        <taxon>Gunneridae</taxon>
        <taxon>Pentapetalae</taxon>
        <taxon>rosids</taxon>
        <taxon>fabids</taxon>
        <taxon>Malpighiales</taxon>
        <taxon>Euphorbiaceae</taxon>
        <taxon>Acalyphoideae</taxon>
        <taxon>Acalypheae</taxon>
        <taxon>Ricinus</taxon>
    </lineage>
</organism>
<dbReference type="InParanoid" id="B9STT8"/>
<proteinExistence type="predicted"/>
<name>B9STT8_RICCO</name>
<reference evidence="2" key="1">
    <citation type="journal article" date="2010" name="Nat. Biotechnol.">
        <title>Draft genome sequence of the oilseed species Ricinus communis.</title>
        <authorList>
            <person name="Chan A.P."/>
            <person name="Crabtree J."/>
            <person name="Zhao Q."/>
            <person name="Lorenzi H."/>
            <person name="Orvis J."/>
            <person name="Puiu D."/>
            <person name="Melake-Berhan A."/>
            <person name="Jones K.M."/>
            <person name="Redman J."/>
            <person name="Chen G."/>
            <person name="Cahoon E.B."/>
            <person name="Gedil M."/>
            <person name="Stanke M."/>
            <person name="Haas B.J."/>
            <person name="Wortman J.R."/>
            <person name="Fraser-Liggett C.M."/>
            <person name="Ravel J."/>
            <person name="Rabinowicz P.D."/>
        </authorList>
    </citation>
    <scope>NUCLEOTIDE SEQUENCE [LARGE SCALE GENOMIC DNA]</scope>
    <source>
        <strain evidence="2">cv. Hale</strain>
    </source>
</reference>